<evidence type="ECO:0000259" key="3">
    <source>
        <dbReference type="PROSITE" id="PS50208"/>
    </source>
</evidence>
<gene>
    <name evidence="4" type="ORF">MAR_024246</name>
</gene>
<accession>A0ABY7DRY6</accession>
<organism evidence="4 5">
    <name type="scientific">Mya arenaria</name>
    <name type="common">Soft-shell clam</name>
    <dbReference type="NCBI Taxonomy" id="6604"/>
    <lineage>
        <taxon>Eukaryota</taxon>
        <taxon>Metazoa</taxon>
        <taxon>Spiralia</taxon>
        <taxon>Lophotrochozoa</taxon>
        <taxon>Mollusca</taxon>
        <taxon>Bivalvia</taxon>
        <taxon>Autobranchia</taxon>
        <taxon>Heteroconchia</taxon>
        <taxon>Euheterodonta</taxon>
        <taxon>Imparidentia</taxon>
        <taxon>Neoheterodontei</taxon>
        <taxon>Myida</taxon>
        <taxon>Myoidea</taxon>
        <taxon>Myidae</taxon>
        <taxon>Mya</taxon>
    </lineage>
</organism>
<dbReference type="InterPro" id="IPR011600">
    <property type="entry name" value="Pept_C14_caspase"/>
</dbReference>
<comment type="similarity">
    <text evidence="1">Belongs to the peptidase C14A family.</text>
</comment>
<feature type="domain" description="Caspase family p20" evidence="3">
    <location>
        <begin position="3"/>
        <end position="135"/>
    </location>
</feature>
<feature type="region of interest" description="Disordered" evidence="2">
    <location>
        <begin position="192"/>
        <end position="245"/>
    </location>
</feature>
<proteinExistence type="inferred from homology"/>
<name>A0ABY7DRY6_MYAAR</name>
<dbReference type="InterPro" id="IPR001309">
    <property type="entry name" value="Pept_C14_p20"/>
</dbReference>
<evidence type="ECO:0000256" key="2">
    <source>
        <dbReference type="SAM" id="MobiDB-lite"/>
    </source>
</evidence>
<protein>
    <submittedName>
        <fullName evidence="4">CASPB-like protein</fullName>
    </submittedName>
</protein>
<dbReference type="Proteomes" id="UP001164746">
    <property type="component" value="Chromosome 3"/>
</dbReference>
<evidence type="ECO:0000256" key="1">
    <source>
        <dbReference type="ARBA" id="ARBA00010134"/>
    </source>
</evidence>
<evidence type="ECO:0000313" key="4">
    <source>
        <dbReference type="EMBL" id="WAQ99873.1"/>
    </source>
</evidence>
<reference evidence="4" key="1">
    <citation type="submission" date="2022-11" db="EMBL/GenBank/DDBJ databases">
        <title>Centuries of genome instability and evolution in soft-shell clam transmissible cancer (bioRxiv).</title>
        <authorList>
            <person name="Hart S.F.M."/>
            <person name="Yonemitsu M.A."/>
            <person name="Giersch R.M."/>
            <person name="Beal B.F."/>
            <person name="Arriagada G."/>
            <person name="Davis B.W."/>
            <person name="Ostrander E.A."/>
            <person name="Goff S.P."/>
            <person name="Metzger M.J."/>
        </authorList>
    </citation>
    <scope>NUCLEOTIDE SEQUENCE</scope>
    <source>
        <strain evidence="4">MELC-2E11</strain>
        <tissue evidence="4">Siphon/mantle</tissue>
    </source>
</reference>
<dbReference type="PANTHER" id="PTHR10454">
    <property type="entry name" value="CASPASE"/>
    <property type="match status" value="1"/>
</dbReference>
<evidence type="ECO:0000313" key="5">
    <source>
        <dbReference type="Proteomes" id="UP001164746"/>
    </source>
</evidence>
<dbReference type="SMART" id="SM00115">
    <property type="entry name" value="CASc"/>
    <property type="match status" value="1"/>
</dbReference>
<dbReference type="Gene3D" id="3.40.50.1460">
    <property type="match status" value="1"/>
</dbReference>
<keyword evidence="5" id="KW-1185">Reference proteome</keyword>
<dbReference type="EMBL" id="CP111014">
    <property type="protein sequence ID" value="WAQ99873.1"/>
    <property type="molecule type" value="Genomic_DNA"/>
</dbReference>
<feature type="compositionally biased region" description="Acidic residues" evidence="2">
    <location>
        <begin position="216"/>
        <end position="228"/>
    </location>
</feature>
<dbReference type="PRINTS" id="PR00376">
    <property type="entry name" value="IL1BCENZYME"/>
</dbReference>
<dbReference type="InterPro" id="IPR029030">
    <property type="entry name" value="Caspase-like_dom_sf"/>
</dbReference>
<dbReference type="PANTHER" id="PTHR10454:SF210">
    <property type="entry name" value="CASPASE-2"/>
    <property type="match status" value="1"/>
</dbReference>
<dbReference type="InterPro" id="IPR015917">
    <property type="entry name" value="Pept_C14A"/>
</dbReference>
<sequence>MAQRGQAVIIVNKNFPNHKSPRKGATKDIKKMFKLFTLLDFRVKPYWNLKGEEMRKVITKACEHKSNKDSECFVLVISSHGREDVNAKTGSGDVVHEHVVLGTDDGVVLVEHILKEMENPTLKGTQKLCFFQACRVSTHRLSIMKDGVDSGVNVKAVSTVGGGSGGSDGGKGNSEGMDVEDIVDSLLQDLEKPKEEDTAENECTVIEVIDPLSLPDTDDESEEDEEVDTQPLQDSGHPPLPPPRNVVPNYCPRDCLVMYPVQPRSWMLYFLYKNKEMLLNENENLSLLQYLTKVAADLAARDYNWGSVKELQMAATIVHRLTADVRFQPFEHGMMSRFIQKTKTKAGFFRKHQIVL</sequence>
<dbReference type="SUPFAM" id="SSF52129">
    <property type="entry name" value="Caspase-like"/>
    <property type="match status" value="1"/>
</dbReference>
<dbReference type="PROSITE" id="PS50208">
    <property type="entry name" value="CASPASE_P20"/>
    <property type="match status" value="1"/>
</dbReference>
<dbReference type="Pfam" id="PF00656">
    <property type="entry name" value="Peptidase_C14"/>
    <property type="match status" value="1"/>
</dbReference>
<dbReference type="InterPro" id="IPR002398">
    <property type="entry name" value="Pept_C14"/>
</dbReference>